<dbReference type="EMBL" id="JBHSPU010000014">
    <property type="protein sequence ID" value="MFC5914548.1"/>
    <property type="molecule type" value="Genomic_DNA"/>
</dbReference>
<gene>
    <name evidence="1" type="ORF">ACFP1B_14055</name>
</gene>
<name>A0ABW1GK68_9ACTN</name>
<evidence type="ECO:0000313" key="2">
    <source>
        <dbReference type="Proteomes" id="UP001596200"/>
    </source>
</evidence>
<accession>A0ABW1GK68</accession>
<evidence type="ECO:0000313" key="1">
    <source>
        <dbReference type="EMBL" id="MFC5914548.1"/>
    </source>
</evidence>
<reference evidence="2" key="1">
    <citation type="journal article" date="2019" name="Int. J. Syst. Evol. Microbiol.">
        <title>The Global Catalogue of Microorganisms (GCM) 10K type strain sequencing project: providing services to taxonomists for standard genome sequencing and annotation.</title>
        <authorList>
            <consortium name="The Broad Institute Genomics Platform"/>
            <consortium name="The Broad Institute Genome Sequencing Center for Infectious Disease"/>
            <person name="Wu L."/>
            <person name="Ma J."/>
        </authorList>
    </citation>
    <scope>NUCLEOTIDE SEQUENCE [LARGE SCALE GENOMIC DNA]</scope>
    <source>
        <strain evidence="2">JCM 4147</strain>
    </source>
</reference>
<sequence>MSDEYFAEPARIQAGLRQMFSISSSFGSMVDDFVADVRATRDWPGQDDSFALEVIPQEQKERESCTDTSIALSEAVSGISHGTSVNLTSILSNQSNILDSIQDHRIRTNNSGKR</sequence>
<organism evidence="1 2">
    <name type="scientific">Streptomyces pulveraceus</name>
    <dbReference type="NCBI Taxonomy" id="68258"/>
    <lineage>
        <taxon>Bacteria</taxon>
        <taxon>Bacillati</taxon>
        <taxon>Actinomycetota</taxon>
        <taxon>Actinomycetes</taxon>
        <taxon>Kitasatosporales</taxon>
        <taxon>Streptomycetaceae</taxon>
        <taxon>Streptomyces</taxon>
    </lineage>
</organism>
<keyword evidence="2" id="KW-1185">Reference proteome</keyword>
<comment type="caution">
    <text evidence="1">The sequence shown here is derived from an EMBL/GenBank/DDBJ whole genome shotgun (WGS) entry which is preliminary data.</text>
</comment>
<proteinExistence type="predicted"/>
<protein>
    <submittedName>
        <fullName evidence="1">Uncharacterized protein</fullName>
    </submittedName>
</protein>
<dbReference type="RefSeq" id="WP_093538817.1">
    <property type="nucleotide sequence ID" value="NZ_BAAATU010000020.1"/>
</dbReference>
<dbReference type="Proteomes" id="UP001596200">
    <property type="component" value="Unassembled WGS sequence"/>
</dbReference>